<name>A0ABM0K8D1_APLCA</name>
<feature type="region of interest" description="Disordered" evidence="1">
    <location>
        <begin position="102"/>
        <end position="205"/>
    </location>
</feature>
<keyword evidence="3" id="KW-1185">Reference proteome</keyword>
<dbReference type="RefSeq" id="XP_005111215.2">
    <property type="nucleotide sequence ID" value="XM_005111158.3"/>
</dbReference>
<dbReference type="SUPFAM" id="SSF50494">
    <property type="entry name" value="Trypsin-like serine proteases"/>
    <property type="match status" value="1"/>
</dbReference>
<dbReference type="Proteomes" id="UP000694888">
    <property type="component" value="Unplaced"/>
</dbReference>
<reference evidence="4" key="1">
    <citation type="submission" date="2025-08" db="UniProtKB">
        <authorList>
            <consortium name="RefSeq"/>
        </authorList>
    </citation>
    <scope>IDENTIFICATION</scope>
</reference>
<feature type="compositionally biased region" description="Low complexity" evidence="1">
    <location>
        <begin position="106"/>
        <end position="205"/>
    </location>
</feature>
<feature type="signal peptide" evidence="2">
    <location>
        <begin position="1"/>
        <end position="22"/>
    </location>
</feature>
<dbReference type="GeneID" id="101849330"/>
<dbReference type="InterPro" id="IPR009003">
    <property type="entry name" value="Peptidase_S1_PA"/>
</dbReference>
<sequence>MVAVRLAVVSLLLLGLIRPGLGQGYINPGQLPNGQERYATPLYCSYTSFYDNLRYNQDRSTFTDRNNFDCCYLKDSRNQCCVESSGSDFMCKCSPTEQCGLSRAGTTTNPTTNPPTTVTTQAPTTATPTTTAIPTTTAAPTTTATPTTTAASATTAAPTTPTTATTTTVPTTTTAVPTTATTAPTTTTTAAPTTTTTATPTTTTTAATTTPLFGRISGTSQSLCPSPSLRVLNGQPVLNQCTYAGVARINIPTTGVDSCSAVFALTTVNGVTQNAFLTSKGCTDAIALILNDTAAPIIFDMRVLDLRFPIDGRIMTPMAGNNGLGYILISTSYASLFNNLGCQTPACPYNAATMSGNIDFNNCRVVSYGASDASTLSSSGLNEKALRLNPLGCPISVQEPFSDYALCFESPNTSDGVYCSGDAGAPVYCKAFSNGEDILMGVTGYSTTCGGTYRVAVIPYLQS</sequence>
<evidence type="ECO:0000256" key="1">
    <source>
        <dbReference type="SAM" id="MobiDB-lite"/>
    </source>
</evidence>
<organism evidence="3 4">
    <name type="scientific">Aplysia californica</name>
    <name type="common">California sea hare</name>
    <dbReference type="NCBI Taxonomy" id="6500"/>
    <lineage>
        <taxon>Eukaryota</taxon>
        <taxon>Metazoa</taxon>
        <taxon>Spiralia</taxon>
        <taxon>Lophotrochozoa</taxon>
        <taxon>Mollusca</taxon>
        <taxon>Gastropoda</taxon>
        <taxon>Heterobranchia</taxon>
        <taxon>Euthyneura</taxon>
        <taxon>Tectipleura</taxon>
        <taxon>Aplysiida</taxon>
        <taxon>Aplysioidea</taxon>
        <taxon>Aplysiidae</taxon>
        <taxon>Aplysia</taxon>
    </lineage>
</organism>
<protein>
    <submittedName>
        <fullName evidence="4">Uncharacterized protein PB18E9.04c</fullName>
    </submittedName>
</protein>
<dbReference type="Gene3D" id="2.40.10.10">
    <property type="entry name" value="Trypsin-like serine proteases"/>
    <property type="match status" value="1"/>
</dbReference>
<gene>
    <name evidence="4" type="primary">LOC101849330</name>
</gene>
<evidence type="ECO:0000313" key="3">
    <source>
        <dbReference type="Proteomes" id="UP000694888"/>
    </source>
</evidence>
<dbReference type="InterPro" id="IPR043504">
    <property type="entry name" value="Peptidase_S1_PA_chymotrypsin"/>
</dbReference>
<evidence type="ECO:0000313" key="4">
    <source>
        <dbReference type="RefSeq" id="XP_005111215.2"/>
    </source>
</evidence>
<feature type="chain" id="PRO_5046729373" evidence="2">
    <location>
        <begin position="23"/>
        <end position="463"/>
    </location>
</feature>
<accession>A0ABM0K8D1</accession>
<proteinExistence type="predicted"/>
<keyword evidence="2" id="KW-0732">Signal</keyword>
<evidence type="ECO:0000256" key="2">
    <source>
        <dbReference type="SAM" id="SignalP"/>
    </source>
</evidence>